<dbReference type="Proteomes" id="UP000242432">
    <property type="component" value="Unassembled WGS sequence"/>
</dbReference>
<evidence type="ECO:0000313" key="3">
    <source>
        <dbReference type="Proteomes" id="UP000242432"/>
    </source>
</evidence>
<dbReference type="GO" id="GO:0016020">
    <property type="term" value="C:membrane"/>
    <property type="evidence" value="ECO:0007669"/>
    <property type="project" value="InterPro"/>
</dbReference>
<keyword evidence="1" id="KW-0812">Transmembrane</keyword>
<sequence>MGRTAYTIFTVLFIVTFFFLSAIVKAGDEIAAETYEAGVHTVCSMLHFLPLITVILFSYFCMARRLRDCGKNSYYAWFIMIPIFGMGYVFYLCFPESKATAQN</sequence>
<feature type="transmembrane region" description="Helical" evidence="1">
    <location>
        <begin position="74"/>
        <end position="92"/>
    </location>
</feature>
<name>A0A1T4VRN3_9GAMM</name>
<feature type="transmembrane region" description="Helical" evidence="1">
    <location>
        <begin position="44"/>
        <end position="62"/>
    </location>
</feature>
<feature type="transmembrane region" description="Helical" evidence="1">
    <location>
        <begin position="5"/>
        <end position="24"/>
    </location>
</feature>
<dbReference type="RefSeq" id="WP_078929320.1">
    <property type="nucleotide sequence ID" value="NZ_FUXX01000043.1"/>
</dbReference>
<dbReference type="Pfam" id="PF05656">
    <property type="entry name" value="DUF805"/>
    <property type="match status" value="1"/>
</dbReference>
<organism evidence="2 3">
    <name type="scientific">Succinivibrio dextrinosolvens DSM 3072</name>
    <dbReference type="NCBI Taxonomy" id="1123324"/>
    <lineage>
        <taxon>Bacteria</taxon>
        <taxon>Pseudomonadati</taxon>
        <taxon>Pseudomonadota</taxon>
        <taxon>Gammaproteobacteria</taxon>
        <taxon>Aeromonadales</taxon>
        <taxon>Succinivibrionaceae</taxon>
        <taxon>Succinivibrio</taxon>
    </lineage>
</organism>
<proteinExistence type="predicted"/>
<gene>
    <name evidence="2" type="ORF">SAMN02745213_01969</name>
</gene>
<dbReference type="InterPro" id="IPR008523">
    <property type="entry name" value="DUF805"/>
</dbReference>
<evidence type="ECO:0000313" key="2">
    <source>
        <dbReference type="EMBL" id="SKA67652.1"/>
    </source>
</evidence>
<reference evidence="3" key="1">
    <citation type="submission" date="2017-02" db="EMBL/GenBank/DDBJ databases">
        <authorList>
            <person name="Varghese N."/>
            <person name="Submissions S."/>
        </authorList>
    </citation>
    <scope>NUCLEOTIDE SEQUENCE [LARGE SCALE GENOMIC DNA]</scope>
    <source>
        <strain evidence="3">DSM 3072</strain>
    </source>
</reference>
<dbReference type="AlphaFoldDB" id="A0A1T4VRN3"/>
<keyword evidence="1" id="KW-0472">Membrane</keyword>
<dbReference type="EMBL" id="FUXX01000043">
    <property type="protein sequence ID" value="SKA67652.1"/>
    <property type="molecule type" value="Genomic_DNA"/>
</dbReference>
<keyword evidence="1" id="KW-1133">Transmembrane helix</keyword>
<evidence type="ECO:0000256" key="1">
    <source>
        <dbReference type="SAM" id="Phobius"/>
    </source>
</evidence>
<protein>
    <recommendedName>
        <fullName evidence="4">DUF805 domain-containing protein</fullName>
    </recommendedName>
</protein>
<accession>A0A1T4VRN3</accession>
<keyword evidence="3" id="KW-1185">Reference proteome</keyword>
<evidence type="ECO:0008006" key="4">
    <source>
        <dbReference type="Google" id="ProtNLM"/>
    </source>
</evidence>